<protein>
    <recommendedName>
        <fullName evidence="1">DUF6589 domain-containing protein</fullName>
    </recommendedName>
</protein>
<dbReference type="AlphaFoldDB" id="A0AAW0Q344"/>
<reference evidence="3" key="1">
    <citation type="submission" date="2024-04" db="EMBL/GenBank/DDBJ databases">
        <title>Salinicola lusitanus LLJ914,a marine bacterium isolated from the Okinawa Trough.</title>
        <authorList>
            <person name="Li J."/>
        </authorList>
    </citation>
    <scope>NUCLEOTIDE SEQUENCE [LARGE SCALE GENOMIC DNA]</scope>
</reference>
<dbReference type="InterPro" id="IPR046496">
    <property type="entry name" value="DUF6589"/>
</dbReference>
<comment type="caution">
    <text evidence="2">The sequence shown here is derived from an EMBL/GenBank/DDBJ whole genome shotgun (WGS) entry which is preliminary data.</text>
</comment>
<evidence type="ECO:0000313" key="3">
    <source>
        <dbReference type="Proteomes" id="UP001460270"/>
    </source>
</evidence>
<sequence length="184" mass="20841">MAITTNFSNAIGKQKEMAAMWRGCAETVVSCAETPFSHLPEFEDAQPVLTTTSFTQQCPPSTYTIIFDNLDFYFPLGLLFKNENQTADLVDVLQELQKKYVPRGPEGVSTVLVGGDRLTEGNCRNIQWAFADGATKEERLEGLVFMFEDWHAVRNLLQIHHKIFFKQESSKDHGTLFANMNVLR</sequence>
<dbReference type="Pfam" id="PF20231">
    <property type="entry name" value="DUF6589"/>
    <property type="match status" value="1"/>
</dbReference>
<evidence type="ECO:0000313" key="2">
    <source>
        <dbReference type="EMBL" id="KAK7938917.1"/>
    </source>
</evidence>
<gene>
    <name evidence="2" type="ORF">WMY93_002243</name>
</gene>
<accession>A0AAW0Q344</accession>
<feature type="domain" description="DUF6589" evidence="1">
    <location>
        <begin position="62"/>
        <end position="183"/>
    </location>
</feature>
<dbReference type="Proteomes" id="UP001460270">
    <property type="component" value="Unassembled WGS sequence"/>
</dbReference>
<dbReference type="EMBL" id="JBBPFD010000002">
    <property type="protein sequence ID" value="KAK7938917.1"/>
    <property type="molecule type" value="Genomic_DNA"/>
</dbReference>
<proteinExistence type="predicted"/>
<name>A0AAW0Q344_9GOBI</name>
<organism evidence="2 3">
    <name type="scientific">Mugilogobius chulae</name>
    <name type="common">yellowstripe goby</name>
    <dbReference type="NCBI Taxonomy" id="88201"/>
    <lineage>
        <taxon>Eukaryota</taxon>
        <taxon>Metazoa</taxon>
        <taxon>Chordata</taxon>
        <taxon>Craniata</taxon>
        <taxon>Vertebrata</taxon>
        <taxon>Euteleostomi</taxon>
        <taxon>Actinopterygii</taxon>
        <taxon>Neopterygii</taxon>
        <taxon>Teleostei</taxon>
        <taxon>Neoteleostei</taxon>
        <taxon>Acanthomorphata</taxon>
        <taxon>Gobiaria</taxon>
        <taxon>Gobiiformes</taxon>
        <taxon>Gobioidei</taxon>
        <taxon>Gobiidae</taxon>
        <taxon>Gobionellinae</taxon>
        <taxon>Mugilogobius</taxon>
    </lineage>
</organism>
<keyword evidence="3" id="KW-1185">Reference proteome</keyword>
<evidence type="ECO:0000259" key="1">
    <source>
        <dbReference type="Pfam" id="PF20231"/>
    </source>
</evidence>